<proteinExistence type="predicted"/>
<keyword evidence="2" id="KW-1185">Reference proteome</keyword>
<dbReference type="Proteomes" id="UP001148629">
    <property type="component" value="Unassembled WGS sequence"/>
</dbReference>
<accession>A0ACC1RM07</accession>
<dbReference type="EMBL" id="JANRMS010002690">
    <property type="protein sequence ID" value="KAJ3521354.1"/>
    <property type="molecule type" value="Genomic_DNA"/>
</dbReference>
<reference evidence="1" key="1">
    <citation type="submission" date="2022-08" db="EMBL/GenBank/DDBJ databases">
        <title>Genome Sequence of Fusarium decemcellulare.</title>
        <authorList>
            <person name="Buettner E."/>
        </authorList>
    </citation>
    <scope>NUCLEOTIDE SEQUENCE</scope>
    <source>
        <strain evidence="1">Babe19</strain>
    </source>
</reference>
<comment type="caution">
    <text evidence="1">The sequence shown here is derived from an EMBL/GenBank/DDBJ whole genome shotgun (WGS) entry which is preliminary data.</text>
</comment>
<protein>
    <submittedName>
        <fullName evidence="1">Uncharacterized protein</fullName>
    </submittedName>
</protein>
<name>A0ACC1RM07_9HYPO</name>
<evidence type="ECO:0000313" key="1">
    <source>
        <dbReference type="EMBL" id="KAJ3521354.1"/>
    </source>
</evidence>
<gene>
    <name evidence="1" type="ORF">NM208_g13328</name>
</gene>
<organism evidence="1 2">
    <name type="scientific">Fusarium decemcellulare</name>
    <dbReference type="NCBI Taxonomy" id="57161"/>
    <lineage>
        <taxon>Eukaryota</taxon>
        <taxon>Fungi</taxon>
        <taxon>Dikarya</taxon>
        <taxon>Ascomycota</taxon>
        <taxon>Pezizomycotina</taxon>
        <taxon>Sordariomycetes</taxon>
        <taxon>Hypocreomycetidae</taxon>
        <taxon>Hypocreales</taxon>
        <taxon>Nectriaceae</taxon>
        <taxon>Fusarium</taxon>
        <taxon>Fusarium decemcellulare species complex</taxon>
    </lineage>
</organism>
<sequence>MLKNLLLLGLASFAVAQSEGESQADESSASVTDDEMGPAAFMWPPDRVWSGDMDNQAPCGSRASPGNRTDFPITGGAVSLVAQDDYYNTKISISYSDDPESNDDFETLIESKSISDLNPGHTCVELDKLSSSVKAGDKATLQVIYRADWDAPHNQTFYACADITFVEESNFNFKIPCFNATEPGEDDKEAGATTNPTATATHRSTSSHGSDSSSDESSSDSSSSGGSSKLSGGAIAGIVIGAVAGAALILGAAFFLWRRRQQKQRAERLRVMENRARGDDIPLPKRSGSQTSGV</sequence>
<evidence type="ECO:0000313" key="2">
    <source>
        <dbReference type="Proteomes" id="UP001148629"/>
    </source>
</evidence>